<organism evidence="1 2">
    <name type="scientific">Racocetra persica</name>
    <dbReference type="NCBI Taxonomy" id="160502"/>
    <lineage>
        <taxon>Eukaryota</taxon>
        <taxon>Fungi</taxon>
        <taxon>Fungi incertae sedis</taxon>
        <taxon>Mucoromycota</taxon>
        <taxon>Glomeromycotina</taxon>
        <taxon>Glomeromycetes</taxon>
        <taxon>Diversisporales</taxon>
        <taxon>Gigasporaceae</taxon>
        <taxon>Racocetra</taxon>
    </lineage>
</organism>
<dbReference type="EMBL" id="CAJVQC010070570">
    <property type="protein sequence ID" value="CAG8809817.1"/>
    <property type="molecule type" value="Genomic_DNA"/>
</dbReference>
<evidence type="ECO:0000313" key="1">
    <source>
        <dbReference type="EMBL" id="CAG8809817.1"/>
    </source>
</evidence>
<name>A0ACA9RTX2_9GLOM</name>
<gene>
    <name evidence="1" type="ORF">RPERSI_LOCUS22944</name>
</gene>
<proteinExistence type="predicted"/>
<comment type="caution">
    <text evidence="1">The sequence shown here is derived from an EMBL/GenBank/DDBJ whole genome shotgun (WGS) entry which is preliminary data.</text>
</comment>
<evidence type="ECO:0000313" key="2">
    <source>
        <dbReference type="Proteomes" id="UP000789920"/>
    </source>
</evidence>
<feature type="non-terminal residue" evidence="1">
    <location>
        <position position="1"/>
    </location>
</feature>
<protein>
    <submittedName>
        <fullName evidence="1">4887_t:CDS:1</fullName>
    </submittedName>
</protein>
<reference evidence="1" key="1">
    <citation type="submission" date="2021-06" db="EMBL/GenBank/DDBJ databases">
        <authorList>
            <person name="Kallberg Y."/>
            <person name="Tangrot J."/>
            <person name="Rosling A."/>
        </authorList>
    </citation>
    <scope>NUCLEOTIDE SEQUENCE</scope>
    <source>
        <strain evidence="1">MA461A</strain>
    </source>
</reference>
<sequence length="63" mass="7047">FDNSNSENVPVTSMDPSICSNFGNPSIFLRDALLEITKEGQPFEVLECEEGDIMRLLDIVERA</sequence>
<accession>A0ACA9RTX2</accession>
<dbReference type="Proteomes" id="UP000789920">
    <property type="component" value="Unassembled WGS sequence"/>
</dbReference>
<feature type="non-terminal residue" evidence="1">
    <location>
        <position position="63"/>
    </location>
</feature>
<keyword evidence="2" id="KW-1185">Reference proteome</keyword>